<feature type="compositionally biased region" description="Basic and acidic residues" evidence="1">
    <location>
        <begin position="124"/>
        <end position="142"/>
    </location>
</feature>
<feature type="chain" id="PRO_5042608833" evidence="2">
    <location>
        <begin position="28"/>
        <end position="175"/>
    </location>
</feature>
<reference evidence="3" key="1">
    <citation type="submission" date="2017-08" db="EMBL/GenBank/DDBJ databases">
        <authorList>
            <person name="Imhoff J.F."/>
            <person name="Rahn T."/>
            <person name="Kuenzel S."/>
            <person name="Neulinger S.C."/>
        </authorList>
    </citation>
    <scope>NUCLEOTIDE SEQUENCE</scope>
    <source>
        <strain evidence="3">DSM 11080</strain>
    </source>
</reference>
<evidence type="ECO:0000313" key="4">
    <source>
        <dbReference type="Proteomes" id="UP001296776"/>
    </source>
</evidence>
<evidence type="ECO:0000256" key="1">
    <source>
        <dbReference type="SAM" id="MobiDB-lite"/>
    </source>
</evidence>
<feature type="signal peptide" evidence="2">
    <location>
        <begin position="1"/>
        <end position="27"/>
    </location>
</feature>
<protein>
    <submittedName>
        <fullName evidence="3">Uncharacterized protein</fullName>
    </submittedName>
</protein>
<evidence type="ECO:0000313" key="3">
    <source>
        <dbReference type="EMBL" id="MBK1707221.1"/>
    </source>
</evidence>
<accession>A0AAJ0U8C8</accession>
<keyword evidence="2" id="KW-0732">Signal</keyword>
<sequence>MTTLLHPPTKTLTLAAVLIMAAPTAHAIGFGDMFNPGRWFGGGDDDYYYDEGPWGPYGAGPYGGVPGYAPYGGYGGYAPYGAPGYGAPGYGAPGYGAPAPGYGAPAYSAPAQTAPTPSAPSRSDGAKDKEIEALKRRIEQLEARGGGSGQAQPRQAPDSGAGYPSAPAFRPMDQY</sequence>
<evidence type="ECO:0000256" key="2">
    <source>
        <dbReference type="SAM" id="SignalP"/>
    </source>
</evidence>
<name>A0AAJ0U8C8_9GAMM</name>
<reference evidence="3" key="2">
    <citation type="journal article" date="2020" name="Microorganisms">
        <title>Osmotic Adaptation and Compatible Solute Biosynthesis of Phototrophic Bacteria as Revealed from Genome Analyses.</title>
        <authorList>
            <person name="Imhoff J.F."/>
            <person name="Rahn T."/>
            <person name="Kunzel S."/>
            <person name="Keller A."/>
            <person name="Neulinger S.C."/>
        </authorList>
    </citation>
    <scope>NUCLEOTIDE SEQUENCE</scope>
    <source>
        <strain evidence="3">DSM 11080</strain>
    </source>
</reference>
<feature type="compositionally biased region" description="Low complexity" evidence="1">
    <location>
        <begin position="106"/>
        <end position="121"/>
    </location>
</feature>
<gene>
    <name evidence="3" type="ORF">CKO40_22470</name>
</gene>
<feature type="region of interest" description="Disordered" evidence="1">
    <location>
        <begin position="106"/>
        <end position="175"/>
    </location>
</feature>
<proteinExistence type="predicted"/>
<dbReference type="EMBL" id="NRSJ01000072">
    <property type="protein sequence ID" value="MBK1707221.1"/>
    <property type="molecule type" value="Genomic_DNA"/>
</dbReference>
<dbReference type="AlphaFoldDB" id="A0AAJ0U8C8"/>
<comment type="caution">
    <text evidence="3">The sequence shown here is derived from an EMBL/GenBank/DDBJ whole genome shotgun (WGS) entry which is preliminary data.</text>
</comment>
<dbReference type="RefSeq" id="WP_200348702.1">
    <property type="nucleotide sequence ID" value="NZ_NRSJ01000072.1"/>
</dbReference>
<dbReference type="Proteomes" id="UP001296776">
    <property type="component" value="Unassembled WGS sequence"/>
</dbReference>
<organism evidence="3 4">
    <name type="scientific">Halochromatium glycolicum</name>
    <dbReference type="NCBI Taxonomy" id="85075"/>
    <lineage>
        <taxon>Bacteria</taxon>
        <taxon>Pseudomonadati</taxon>
        <taxon>Pseudomonadota</taxon>
        <taxon>Gammaproteobacteria</taxon>
        <taxon>Chromatiales</taxon>
        <taxon>Chromatiaceae</taxon>
        <taxon>Halochromatium</taxon>
    </lineage>
</organism>
<keyword evidence="4" id="KW-1185">Reference proteome</keyword>